<evidence type="ECO:0000256" key="5">
    <source>
        <dbReference type="ARBA" id="ARBA00022737"/>
    </source>
</evidence>
<dbReference type="PANTHER" id="PTHR23315:SF266">
    <property type="entry name" value="U-BOX DOMAIN-CONTAINING PROTEIN 17"/>
    <property type="match status" value="1"/>
</dbReference>
<evidence type="ECO:0000256" key="7">
    <source>
        <dbReference type="PROSITE-ProRule" id="PRU00259"/>
    </source>
</evidence>
<dbReference type="PROSITE" id="PS51698">
    <property type="entry name" value="U_BOX"/>
    <property type="match status" value="1"/>
</dbReference>
<name>A0A9Q0HMI3_9POAL</name>
<feature type="repeat" description="ARM" evidence="7">
    <location>
        <begin position="525"/>
        <end position="567"/>
    </location>
</feature>
<comment type="caution">
    <text evidence="9">The sequence shown here is derived from an EMBL/GenBank/DDBJ whole genome shotgun (WGS) entry which is preliminary data.</text>
</comment>
<dbReference type="Proteomes" id="UP001151287">
    <property type="component" value="Unassembled WGS sequence"/>
</dbReference>
<dbReference type="PROSITE" id="PS50176">
    <property type="entry name" value="ARM_REPEAT"/>
    <property type="match status" value="2"/>
</dbReference>
<dbReference type="InterPro" id="IPR003613">
    <property type="entry name" value="Ubox_domain"/>
</dbReference>
<keyword evidence="4" id="KW-0808">Transferase</keyword>
<keyword evidence="10" id="KW-1185">Reference proteome</keyword>
<evidence type="ECO:0000256" key="1">
    <source>
        <dbReference type="ARBA" id="ARBA00000900"/>
    </source>
</evidence>
<dbReference type="InterPro" id="IPR058678">
    <property type="entry name" value="ARM_PUB"/>
</dbReference>
<dbReference type="SUPFAM" id="SSF48371">
    <property type="entry name" value="ARM repeat"/>
    <property type="match status" value="1"/>
</dbReference>
<dbReference type="GO" id="GO:0061630">
    <property type="term" value="F:ubiquitin protein ligase activity"/>
    <property type="evidence" value="ECO:0007669"/>
    <property type="project" value="UniProtKB-EC"/>
</dbReference>
<dbReference type="EMBL" id="JAMQYH010000004">
    <property type="protein sequence ID" value="KAJ1691020.1"/>
    <property type="molecule type" value="Genomic_DNA"/>
</dbReference>
<dbReference type="Pfam" id="PF25368">
    <property type="entry name" value="PUB10_N"/>
    <property type="match status" value="1"/>
</dbReference>
<evidence type="ECO:0000256" key="2">
    <source>
        <dbReference type="ARBA" id="ARBA00004906"/>
    </source>
</evidence>
<feature type="repeat" description="ARM" evidence="7">
    <location>
        <begin position="440"/>
        <end position="482"/>
    </location>
</feature>
<dbReference type="SUPFAM" id="SSF57850">
    <property type="entry name" value="RING/U-box"/>
    <property type="match status" value="1"/>
</dbReference>
<evidence type="ECO:0000313" key="10">
    <source>
        <dbReference type="Proteomes" id="UP001151287"/>
    </source>
</evidence>
<evidence type="ECO:0000259" key="8">
    <source>
        <dbReference type="PROSITE" id="PS51698"/>
    </source>
</evidence>
<proteinExistence type="predicted"/>
<dbReference type="Pfam" id="PF04564">
    <property type="entry name" value="U-box"/>
    <property type="match status" value="1"/>
</dbReference>
<dbReference type="InterPro" id="IPR016024">
    <property type="entry name" value="ARM-type_fold"/>
</dbReference>
<comment type="pathway">
    <text evidence="2">Protein modification; protein ubiquitination.</text>
</comment>
<keyword evidence="6" id="KW-0833">Ubl conjugation pathway</keyword>
<reference evidence="9" key="1">
    <citation type="journal article" date="2022" name="Cell">
        <title>Repeat-based holocentromeres influence genome architecture and karyotype evolution.</title>
        <authorList>
            <person name="Hofstatter P.G."/>
            <person name="Thangavel G."/>
            <person name="Lux T."/>
            <person name="Neumann P."/>
            <person name="Vondrak T."/>
            <person name="Novak P."/>
            <person name="Zhang M."/>
            <person name="Costa L."/>
            <person name="Castellani M."/>
            <person name="Scott A."/>
            <person name="Toegelov H."/>
            <person name="Fuchs J."/>
            <person name="Mata-Sucre Y."/>
            <person name="Dias Y."/>
            <person name="Vanzela A.L.L."/>
            <person name="Huettel B."/>
            <person name="Almeida C.C.S."/>
            <person name="Simkova H."/>
            <person name="Souza G."/>
            <person name="Pedrosa-Harand A."/>
            <person name="Macas J."/>
            <person name="Mayer K.F.X."/>
            <person name="Houben A."/>
            <person name="Marques A."/>
        </authorList>
    </citation>
    <scope>NUCLEOTIDE SEQUENCE</scope>
    <source>
        <strain evidence="9">RhyBre1mFocal</strain>
    </source>
</reference>
<sequence>MSNLEFLSQRRRHQSPLAGSFFAPMDLSGVSLVQTLASLSEDLIRSHRSPSHLHRKHARSLVCKVKILLSLFQYLSESSSGFLPRWFPISATLCFRELYILIYRAKMLLDYCENSARLWLVLKSEQISGNFRDLNQELATILDVLPIEGLRLSVDVKDQVELLCTNCGKLNPRLDPEKEAQELRTMICEFLDDFATGEAPETQKLRGFLVNRLGISSGLACRSEVEFLEEQIYNQEEDADLSLLGGTVALARYCRFSLFSIDSLNKPHQPDTPSWGERWNRRMLSWSGSDSSSFAVPKDFCCPISLDLMRDPVVVSTGQTYDRASIIQWMDEGHSTCPNSGQLLSDSRLIPNRALRSLISLWCSVFGVPYDSGEVTDGSAETIAAACSSKAAITANMKTAQILVCQLADGSDEAKGIAARELRLLAKTGKQNRAYIAEIGAIPLLSALLSSPDPVTQENSVTALLNLSIYDTNKQLIMEEEGCLSLITEVLKHGWSIEGRENAAATLFSLSVVHDYKKRILSEPGAVESLARLLKKGTPRGRKDAVMALFNLSTHPESWVEMLESGAAVALAHALTNELVSEEAAGALALISKQPAVAHAVAGVESTVPSLIRIMKRGSPKGKENAVAALQEICRKCGPVVTQRVARTPGLGGLVQGIVLTGTKRARRKATVLIKILQRWCGEMTVVVPSMLMMDNSTVMDQSQLVDPSRVLRPTPNLGSGDLTINQPVAISVPVP</sequence>
<dbReference type="GO" id="GO:0016567">
    <property type="term" value="P:protein ubiquitination"/>
    <property type="evidence" value="ECO:0007669"/>
    <property type="project" value="InterPro"/>
</dbReference>
<evidence type="ECO:0000256" key="4">
    <source>
        <dbReference type="ARBA" id="ARBA00022679"/>
    </source>
</evidence>
<organism evidence="9 10">
    <name type="scientific">Rhynchospora breviuscula</name>
    <dbReference type="NCBI Taxonomy" id="2022672"/>
    <lineage>
        <taxon>Eukaryota</taxon>
        <taxon>Viridiplantae</taxon>
        <taxon>Streptophyta</taxon>
        <taxon>Embryophyta</taxon>
        <taxon>Tracheophyta</taxon>
        <taxon>Spermatophyta</taxon>
        <taxon>Magnoliopsida</taxon>
        <taxon>Liliopsida</taxon>
        <taxon>Poales</taxon>
        <taxon>Cyperaceae</taxon>
        <taxon>Cyperoideae</taxon>
        <taxon>Rhynchosporeae</taxon>
        <taxon>Rhynchospora</taxon>
    </lineage>
</organism>
<dbReference type="EC" id="2.3.2.27" evidence="3"/>
<accession>A0A9Q0HMI3</accession>
<dbReference type="FunFam" id="3.30.40.10:FF:000455">
    <property type="entry name" value="RING-type E3 ubiquitin transferase"/>
    <property type="match status" value="1"/>
</dbReference>
<dbReference type="InterPro" id="IPR000225">
    <property type="entry name" value="Armadillo"/>
</dbReference>
<dbReference type="CDD" id="cd16664">
    <property type="entry name" value="RING-Ubox_PUB"/>
    <property type="match status" value="1"/>
</dbReference>
<dbReference type="InterPro" id="IPR013083">
    <property type="entry name" value="Znf_RING/FYVE/PHD"/>
</dbReference>
<evidence type="ECO:0000313" key="9">
    <source>
        <dbReference type="EMBL" id="KAJ1691020.1"/>
    </source>
</evidence>
<dbReference type="SMART" id="SM00504">
    <property type="entry name" value="Ubox"/>
    <property type="match status" value="1"/>
</dbReference>
<dbReference type="Gene3D" id="3.30.40.10">
    <property type="entry name" value="Zinc/RING finger domain, C3HC4 (zinc finger)"/>
    <property type="match status" value="1"/>
</dbReference>
<dbReference type="SMART" id="SM00185">
    <property type="entry name" value="ARM"/>
    <property type="match status" value="5"/>
</dbReference>
<evidence type="ECO:0000256" key="6">
    <source>
        <dbReference type="ARBA" id="ARBA00022786"/>
    </source>
</evidence>
<dbReference type="InterPro" id="IPR057623">
    <property type="entry name" value="PUB12-19-like_N"/>
</dbReference>
<comment type="catalytic activity">
    <reaction evidence="1">
        <text>S-ubiquitinyl-[E2 ubiquitin-conjugating enzyme]-L-cysteine + [acceptor protein]-L-lysine = [E2 ubiquitin-conjugating enzyme]-L-cysteine + N(6)-ubiquitinyl-[acceptor protein]-L-lysine.</text>
        <dbReference type="EC" id="2.3.2.27"/>
    </reaction>
</comment>
<evidence type="ECO:0000256" key="3">
    <source>
        <dbReference type="ARBA" id="ARBA00012483"/>
    </source>
</evidence>
<keyword evidence="5" id="KW-0677">Repeat</keyword>
<dbReference type="PANTHER" id="PTHR23315">
    <property type="entry name" value="U BOX DOMAIN-CONTAINING"/>
    <property type="match status" value="1"/>
</dbReference>
<dbReference type="InterPro" id="IPR045210">
    <property type="entry name" value="RING-Ubox_PUB"/>
</dbReference>
<feature type="domain" description="U-box" evidence="8">
    <location>
        <begin position="295"/>
        <end position="369"/>
    </location>
</feature>
<protein>
    <recommendedName>
        <fullName evidence="3">RING-type E3 ubiquitin transferase</fullName>
        <ecNumber evidence="3">2.3.2.27</ecNumber>
    </recommendedName>
</protein>
<dbReference type="Pfam" id="PF25598">
    <property type="entry name" value="ARM_PUB"/>
    <property type="match status" value="1"/>
</dbReference>
<dbReference type="InterPro" id="IPR011989">
    <property type="entry name" value="ARM-like"/>
</dbReference>
<dbReference type="FunFam" id="1.25.10.10:FF:000491">
    <property type="entry name" value="RING-type E3 ubiquitin transferase"/>
    <property type="match status" value="1"/>
</dbReference>
<dbReference type="AlphaFoldDB" id="A0A9Q0HMI3"/>
<gene>
    <name evidence="9" type="ORF">LUZ63_015175</name>
</gene>
<dbReference type="OrthoDB" id="629492at2759"/>
<dbReference type="Gene3D" id="1.25.10.10">
    <property type="entry name" value="Leucine-rich Repeat Variant"/>
    <property type="match status" value="1"/>
</dbReference>